<keyword evidence="9 11" id="KW-0067">ATP-binding</keyword>
<comment type="subcellular location">
    <subcellularLocation>
        <location evidence="1">Cytoplasm</location>
    </subcellularLocation>
</comment>
<evidence type="ECO:0000256" key="4">
    <source>
        <dbReference type="ARBA" id="ARBA00022490"/>
    </source>
</evidence>
<evidence type="ECO:0000256" key="7">
    <source>
        <dbReference type="ARBA" id="ARBA00022786"/>
    </source>
</evidence>
<evidence type="ECO:0000256" key="15">
    <source>
        <dbReference type="PROSITE-ProRule" id="PRU10132"/>
    </source>
</evidence>
<gene>
    <name evidence="19" type="ORF">FOB60_002985</name>
</gene>
<keyword evidence="6 11" id="KW-0547">Nucleotide-binding</keyword>
<feature type="binding site" evidence="14">
    <location>
        <position position="162"/>
    </location>
    <ligand>
        <name>Zn(2+)</name>
        <dbReference type="ChEBI" id="CHEBI:29105"/>
    </ligand>
</feature>
<dbReference type="GO" id="GO:0046872">
    <property type="term" value="F:metal ion binding"/>
    <property type="evidence" value="ECO:0007669"/>
    <property type="project" value="UniProtKB-KW"/>
</dbReference>
<comment type="subunit">
    <text evidence="11">Heterodimer.</text>
</comment>
<feature type="domain" description="THIF-type NAD/FAD binding fold" evidence="17">
    <location>
        <begin position="8"/>
        <end position="420"/>
    </location>
</feature>
<dbReference type="AlphaFoldDB" id="A0A8X7NL19"/>
<dbReference type="Gene3D" id="1.10.10.520">
    <property type="entry name" value="Ubiquitin activating enzymes (Uba3). Chain: B, domain 2"/>
    <property type="match status" value="1"/>
</dbReference>
<dbReference type="Pfam" id="PF00899">
    <property type="entry name" value="ThiF"/>
    <property type="match status" value="1"/>
</dbReference>
<feature type="binding site" evidence="14">
    <location>
        <position position="165"/>
    </location>
    <ligand>
        <name>Zn(2+)</name>
        <dbReference type="ChEBI" id="CHEBI:29105"/>
    </ligand>
</feature>
<feature type="binding site" evidence="13">
    <location>
        <begin position="58"/>
        <end position="61"/>
    </location>
    <ligand>
        <name>ATP</name>
        <dbReference type="ChEBI" id="CHEBI:30616"/>
    </ligand>
</feature>
<dbReference type="Proteomes" id="UP000590412">
    <property type="component" value="Unassembled WGS sequence"/>
</dbReference>
<dbReference type="Gene3D" id="3.50.50.80">
    <property type="entry name" value="Ubiquitin-activating enzyme E1, inactive adenylation domain, subdomain 1"/>
    <property type="match status" value="1"/>
</dbReference>
<dbReference type="InterPro" id="IPR045886">
    <property type="entry name" value="ThiF/MoeB/HesA"/>
</dbReference>
<evidence type="ECO:0000256" key="3">
    <source>
        <dbReference type="ARBA" id="ARBA00005673"/>
    </source>
</evidence>
<evidence type="ECO:0000256" key="14">
    <source>
        <dbReference type="PIRSR" id="PIRSR039133-3"/>
    </source>
</evidence>
<feature type="binding site" evidence="14">
    <location>
        <position position="419"/>
    </location>
    <ligand>
        <name>Zn(2+)</name>
        <dbReference type="ChEBI" id="CHEBI:29105"/>
    </ligand>
</feature>
<evidence type="ECO:0000313" key="20">
    <source>
        <dbReference type="Proteomes" id="UP000590412"/>
    </source>
</evidence>
<evidence type="ECO:0000259" key="18">
    <source>
        <dbReference type="Pfam" id="PF10585"/>
    </source>
</evidence>
<keyword evidence="7 11" id="KW-0833">Ubl conjugation pathway</keyword>
<keyword evidence="5 11" id="KW-0479">Metal-binding</keyword>
<evidence type="ECO:0000313" key="19">
    <source>
        <dbReference type="EMBL" id="KAF6052729.1"/>
    </source>
</evidence>
<dbReference type="InterPro" id="IPR042449">
    <property type="entry name" value="Ub-E1_IAD_1"/>
</dbReference>
<evidence type="ECO:0000256" key="12">
    <source>
        <dbReference type="PIRSR" id="PIRSR039133-1"/>
    </source>
</evidence>
<dbReference type="Pfam" id="PF10585">
    <property type="entry name" value="UBA_E1_SCCH"/>
    <property type="match status" value="1"/>
</dbReference>
<feature type="domain" description="Ubiquitin-activating enzyme SCCH" evidence="18">
    <location>
        <begin position="298"/>
        <end position="359"/>
    </location>
</feature>
<organism evidence="19 20">
    <name type="scientific">Candida parapsilosis</name>
    <name type="common">Yeast</name>
    <dbReference type="NCBI Taxonomy" id="5480"/>
    <lineage>
        <taxon>Eukaryota</taxon>
        <taxon>Fungi</taxon>
        <taxon>Dikarya</taxon>
        <taxon>Ascomycota</taxon>
        <taxon>Saccharomycotina</taxon>
        <taxon>Pichiomycetes</taxon>
        <taxon>Debaryomycetaceae</taxon>
        <taxon>Candida/Lodderomyces clade</taxon>
        <taxon>Candida</taxon>
    </lineage>
</organism>
<dbReference type="PANTHER" id="PTHR10953">
    <property type="entry name" value="UBIQUITIN-ACTIVATING ENZYME E1"/>
    <property type="match status" value="1"/>
</dbReference>
<evidence type="ECO:0000259" key="17">
    <source>
        <dbReference type="Pfam" id="PF00899"/>
    </source>
</evidence>
<comment type="similarity">
    <text evidence="3 11">Belongs to the ubiquitin-activating E1 family.</text>
</comment>
<dbReference type="PROSITE" id="PS00865">
    <property type="entry name" value="UBIQUITIN_ACTIVAT_2"/>
    <property type="match status" value="1"/>
</dbReference>
<dbReference type="GO" id="GO:0019948">
    <property type="term" value="F:SUMO activating enzyme activity"/>
    <property type="evidence" value="ECO:0007669"/>
    <property type="project" value="UniProtKB-UniRule"/>
</dbReference>
<feature type="binding site" evidence="13">
    <location>
        <begin position="121"/>
        <end position="126"/>
    </location>
    <ligand>
        <name>ATP</name>
        <dbReference type="ChEBI" id="CHEBI:30616"/>
    </ligand>
</feature>
<accession>A0A8X7NL19</accession>
<dbReference type="GO" id="GO:0031510">
    <property type="term" value="C:SUMO activating enzyme complex"/>
    <property type="evidence" value="ECO:0007669"/>
    <property type="project" value="UniProtKB-UniRule"/>
</dbReference>
<comment type="caution">
    <text evidence="19">The sequence shown here is derived from an EMBL/GenBank/DDBJ whole genome shotgun (WGS) entry which is preliminary data.</text>
</comment>
<evidence type="ECO:0000256" key="11">
    <source>
        <dbReference type="PIRNR" id="PIRNR039133"/>
    </source>
</evidence>
<feature type="binding site" evidence="13">
    <location>
        <position position="74"/>
    </location>
    <ligand>
        <name>ATP</name>
        <dbReference type="ChEBI" id="CHEBI:30616"/>
    </ligand>
</feature>
<protein>
    <recommendedName>
        <fullName evidence="10 11">Ubiquitin-activating enzyme E1-like</fullName>
    </recommendedName>
</protein>
<dbReference type="InterPro" id="IPR030661">
    <property type="entry name" value="Uba2"/>
</dbReference>
<sequence>MNTYLKKVLGDDCFTKIQASRVLVVGAGGLGCELLKDLVLSGYGEIHIVDLDTITLSNLNRQFLFRKTDIDKSKSITVAKAVESFNYLSTKLVPHHGNIMDTKQFPLQWWQQFNYIYNALDNIEARSYVNSMCLLLKTPFMESGTEGYNGHVHPILPYHSFCFDCSTHSTPMTYPVCTIRSTPSLPVHCITWAKEFLFYQLFDEQESSFNDSEAISKETENAAEIENMAKEANELAKLRSKIKHTNNFFQDLINKIYKVDIERLLQIDALWETRTPPTPLQLQEYDVVETPLSDTKVWSITENLYALYASSANLQRRLQNEEFISFDKDDDDTMTFVAAASNLRSFVFHIELKSKFDIKEIAGNIIPAIATTNAVISGFASAIGIQYFQNNGSLHMVHTTMAPKTAIVSAPVGPPNPECPSCSAYRDVLYVSKHDFDSLTLEWLVAQLKSLYQSDISIQVGQSRLIYDIDFDDYLQSKLSQVSGLNEGILVQDDSEGLQNIVLYLVVGDETRFPSITLKKKPVKEEVESDGDESAFELVEGGTPDNVSDASDVEIVEPSAKRQHQSQEH</sequence>
<dbReference type="InterPro" id="IPR023318">
    <property type="entry name" value="Ub_act_enz_dom_a_sf"/>
</dbReference>
<dbReference type="FunFam" id="3.50.50.80:FF:000004">
    <property type="entry name" value="Ubiquitin-activating enzyme E1-like"/>
    <property type="match status" value="1"/>
</dbReference>
<feature type="binding site" evidence="13">
    <location>
        <position position="50"/>
    </location>
    <ligand>
        <name>ATP</name>
        <dbReference type="ChEBI" id="CHEBI:30616"/>
    </ligand>
</feature>
<dbReference type="PIRSF" id="PIRSF039133">
    <property type="entry name" value="SUMO_E1B"/>
    <property type="match status" value="1"/>
</dbReference>
<dbReference type="SUPFAM" id="SSF69572">
    <property type="entry name" value="Activating enzymes of the ubiquitin-like proteins"/>
    <property type="match status" value="1"/>
</dbReference>
<evidence type="ECO:0000256" key="13">
    <source>
        <dbReference type="PIRSR" id="PIRSR039133-2"/>
    </source>
</evidence>
<keyword evidence="8 11" id="KW-0862">Zinc</keyword>
<evidence type="ECO:0000256" key="16">
    <source>
        <dbReference type="SAM" id="MobiDB-lite"/>
    </source>
</evidence>
<evidence type="ECO:0000256" key="10">
    <source>
        <dbReference type="ARBA" id="ARBA00073512"/>
    </source>
</evidence>
<evidence type="ECO:0000256" key="8">
    <source>
        <dbReference type="ARBA" id="ARBA00022833"/>
    </source>
</evidence>
<dbReference type="GO" id="GO:0016925">
    <property type="term" value="P:protein sumoylation"/>
    <property type="evidence" value="ECO:0007669"/>
    <property type="project" value="UniProtKB-UniRule"/>
</dbReference>
<name>A0A8X7NL19_CANPA</name>
<feature type="region of interest" description="Disordered" evidence="16">
    <location>
        <begin position="522"/>
        <end position="569"/>
    </location>
</feature>
<dbReference type="InterPro" id="IPR035985">
    <property type="entry name" value="Ubiquitin-activating_enz"/>
</dbReference>
<evidence type="ECO:0000256" key="9">
    <source>
        <dbReference type="ARBA" id="ARBA00022840"/>
    </source>
</evidence>
<proteinExistence type="inferred from homology"/>
<feature type="binding site" evidence="14">
    <location>
        <position position="422"/>
    </location>
    <ligand>
        <name>Zn(2+)</name>
        <dbReference type="ChEBI" id="CHEBI:29105"/>
    </ligand>
</feature>
<dbReference type="InterPro" id="IPR019572">
    <property type="entry name" value="UBA_E1_SCCH"/>
</dbReference>
<reference evidence="19" key="1">
    <citation type="submission" date="2020-03" db="EMBL/GenBank/DDBJ databases">
        <title>FDA dAtabase for Regulatory Grade micrObial Sequences (FDA-ARGOS): Supporting development and validation of Infectious Disease Dx tests.</title>
        <authorList>
            <person name="Campos J."/>
            <person name="Goldberg B."/>
            <person name="Tallon L."/>
            <person name="Sadzewicz L."/>
            <person name="Vavikolanu K."/>
            <person name="Mehta A."/>
            <person name="Aluvathingal J."/>
            <person name="Nadendla S."/>
            <person name="Nandy P."/>
            <person name="Geyer C."/>
            <person name="Yan Y."/>
            <person name="Sichtig H."/>
        </authorList>
    </citation>
    <scope>NUCLEOTIDE SEQUENCE [LARGE SCALE GENOMIC DNA]</scope>
    <source>
        <strain evidence="19">FDAARGOS_652</strain>
    </source>
</reference>
<dbReference type="PANTHER" id="PTHR10953:SF5">
    <property type="entry name" value="SUMO-ACTIVATING ENZYME SUBUNIT 2"/>
    <property type="match status" value="1"/>
</dbReference>
<dbReference type="GO" id="GO:0005524">
    <property type="term" value="F:ATP binding"/>
    <property type="evidence" value="ECO:0007669"/>
    <property type="project" value="UniProtKB-UniRule"/>
</dbReference>
<comment type="pathway">
    <text evidence="2 11">Protein modification; protein sumoylation.</text>
</comment>
<feature type="binding site" evidence="13">
    <location>
        <begin position="26"/>
        <end position="31"/>
    </location>
    <ligand>
        <name>ATP</name>
        <dbReference type="ChEBI" id="CHEBI:30616"/>
    </ligand>
</feature>
<keyword evidence="4" id="KW-0963">Cytoplasm</keyword>
<dbReference type="PROSITE" id="PS51257">
    <property type="entry name" value="PROKAR_LIPOPROTEIN"/>
    <property type="match status" value="1"/>
</dbReference>
<dbReference type="Gene3D" id="3.10.290.20">
    <property type="entry name" value="Ubiquitin-like 2 activating enzyme e1b. Chain: B, domain 3"/>
    <property type="match status" value="1"/>
</dbReference>
<evidence type="ECO:0000256" key="2">
    <source>
        <dbReference type="ARBA" id="ARBA00004718"/>
    </source>
</evidence>
<evidence type="ECO:0000256" key="6">
    <source>
        <dbReference type="ARBA" id="ARBA00022741"/>
    </source>
</evidence>
<dbReference type="OrthoDB" id="10255449at2759"/>
<feature type="active site" description="Glycyl thioester intermediate" evidence="12 15">
    <location>
        <position position="177"/>
    </location>
</feature>
<evidence type="ECO:0000256" key="5">
    <source>
        <dbReference type="ARBA" id="ARBA00022723"/>
    </source>
</evidence>
<evidence type="ECO:0000256" key="1">
    <source>
        <dbReference type="ARBA" id="ARBA00004496"/>
    </source>
</evidence>
<dbReference type="InterPro" id="IPR000594">
    <property type="entry name" value="ThiF_NAD_FAD-bd"/>
</dbReference>
<dbReference type="EMBL" id="JABWAB010000004">
    <property type="protein sequence ID" value="KAF6052729.1"/>
    <property type="molecule type" value="Genomic_DNA"/>
</dbReference>
<dbReference type="InterPro" id="IPR033127">
    <property type="entry name" value="UBQ-activ_enz_E1_Cys_AS"/>
</dbReference>
<dbReference type="GO" id="GO:0005737">
    <property type="term" value="C:cytoplasm"/>
    <property type="evidence" value="ECO:0007669"/>
    <property type="project" value="UniProtKB-SubCell"/>
</dbReference>